<dbReference type="PANTHER" id="PTHR21266:SF59">
    <property type="entry name" value="BLR4922 PROTEIN"/>
    <property type="match status" value="1"/>
</dbReference>
<proteinExistence type="predicted"/>
<protein>
    <submittedName>
        <fullName evidence="7">Rieske 2Fe-2S domain-containing protein</fullName>
    </submittedName>
</protein>
<dbReference type="GO" id="GO:0016491">
    <property type="term" value="F:oxidoreductase activity"/>
    <property type="evidence" value="ECO:0007669"/>
    <property type="project" value="UniProtKB-KW"/>
</dbReference>
<dbReference type="PANTHER" id="PTHR21266">
    <property type="entry name" value="IRON-SULFUR DOMAIN CONTAINING PROTEIN"/>
    <property type="match status" value="1"/>
</dbReference>
<gene>
    <name evidence="7" type="ORF">M9978_06235</name>
</gene>
<dbReference type="Proteomes" id="UP001139451">
    <property type="component" value="Unassembled WGS sequence"/>
</dbReference>
<sequence length="411" mass="46668">MKPSSSEGSAYHFAPGQSDLAMTQVGRGTPAGEMLRRYWHPIAASAEVGDLPVAVRLLGEDLILFRTRVGEVGLVYPRCIHRGASLYYGRVEERGIRCCYHGWLFAPTGQCLEQVCEPDCGARTVKHYRQPWYPVEERYGVIFAYLGPLEEKPPLPRYEPLENLEDGQYRLIVDAHHKVFGDPQPDYNWLQMTENGVDPFHVYVLHNLNRDQFHPSFGIRPEVRWEPIPHGVRTSTLRRDQDHVVHRVGELIFPLLTVSGNPLAHDFDKSVLFVWKVPVDDHNTRNIIIFRASDRVAGLVESGEFERQLFPRSWHDMTEEEHQRDPGDYEAQKSQGPITLHTEENLVSSDKGVALYRRMLKQAITDVAAGKSPFNMDVLSNRPVRIVAGNFLDDRLQAALDENAALAAAES</sequence>
<name>A0A9X2HMF6_9SPHN</name>
<accession>A0A9X2HMF6</accession>
<dbReference type="SUPFAM" id="SSF55961">
    <property type="entry name" value="Bet v1-like"/>
    <property type="match status" value="1"/>
</dbReference>
<evidence type="ECO:0000313" key="8">
    <source>
        <dbReference type="Proteomes" id="UP001139451"/>
    </source>
</evidence>
<dbReference type="InterPro" id="IPR017941">
    <property type="entry name" value="Rieske_2Fe-2S"/>
</dbReference>
<dbReference type="RefSeq" id="WP_254292134.1">
    <property type="nucleotide sequence ID" value="NZ_JAMLDX010000003.1"/>
</dbReference>
<evidence type="ECO:0000256" key="1">
    <source>
        <dbReference type="ARBA" id="ARBA00022714"/>
    </source>
</evidence>
<dbReference type="InterPro" id="IPR036922">
    <property type="entry name" value="Rieske_2Fe-2S_sf"/>
</dbReference>
<keyword evidence="1" id="KW-0001">2Fe-2S</keyword>
<dbReference type="SUPFAM" id="SSF50022">
    <property type="entry name" value="ISP domain"/>
    <property type="match status" value="1"/>
</dbReference>
<comment type="caution">
    <text evidence="7">The sequence shown here is derived from an EMBL/GenBank/DDBJ whole genome shotgun (WGS) entry which is preliminary data.</text>
</comment>
<evidence type="ECO:0000256" key="3">
    <source>
        <dbReference type="ARBA" id="ARBA00023002"/>
    </source>
</evidence>
<evidence type="ECO:0000313" key="7">
    <source>
        <dbReference type="EMBL" id="MCP3730023.1"/>
    </source>
</evidence>
<keyword evidence="4" id="KW-0408">Iron</keyword>
<evidence type="ECO:0000259" key="6">
    <source>
        <dbReference type="PROSITE" id="PS51296"/>
    </source>
</evidence>
<dbReference type="InterPro" id="IPR050584">
    <property type="entry name" value="Cholesterol_7-desaturase"/>
</dbReference>
<dbReference type="PROSITE" id="PS00570">
    <property type="entry name" value="RING_HYDROXYL_ALPHA"/>
    <property type="match status" value="1"/>
</dbReference>
<keyword evidence="8" id="KW-1185">Reference proteome</keyword>
<dbReference type="InterPro" id="IPR015881">
    <property type="entry name" value="ARHD_Rieske_2Fe_2S"/>
</dbReference>
<dbReference type="AlphaFoldDB" id="A0A9X2HMF6"/>
<dbReference type="Pfam" id="PF00355">
    <property type="entry name" value="Rieske"/>
    <property type="match status" value="1"/>
</dbReference>
<evidence type="ECO:0000256" key="2">
    <source>
        <dbReference type="ARBA" id="ARBA00022723"/>
    </source>
</evidence>
<evidence type="ECO:0000256" key="5">
    <source>
        <dbReference type="ARBA" id="ARBA00023014"/>
    </source>
</evidence>
<dbReference type="CDD" id="cd03479">
    <property type="entry name" value="Rieske_RO_Alpha_PhDO_like"/>
    <property type="match status" value="1"/>
</dbReference>
<dbReference type="PROSITE" id="PS51296">
    <property type="entry name" value="RIESKE"/>
    <property type="match status" value="1"/>
</dbReference>
<reference evidence="7" key="1">
    <citation type="submission" date="2022-05" db="EMBL/GenBank/DDBJ databases">
        <title>Sphingomonas sp. strain MG17 Genome sequencing and assembly.</title>
        <authorList>
            <person name="Kim I."/>
        </authorList>
    </citation>
    <scope>NUCLEOTIDE SEQUENCE</scope>
    <source>
        <strain evidence="7">MG17</strain>
    </source>
</reference>
<dbReference type="GO" id="GO:0051537">
    <property type="term" value="F:2 iron, 2 sulfur cluster binding"/>
    <property type="evidence" value="ECO:0007669"/>
    <property type="project" value="UniProtKB-KW"/>
</dbReference>
<evidence type="ECO:0000256" key="4">
    <source>
        <dbReference type="ARBA" id="ARBA00023004"/>
    </source>
</evidence>
<keyword evidence="5" id="KW-0411">Iron-sulfur</keyword>
<dbReference type="Gene3D" id="2.102.10.10">
    <property type="entry name" value="Rieske [2Fe-2S] iron-sulphur domain"/>
    <property type="match status" value="1"/>
</dbReference>
<keyword evidence="3" id="KW-0560">Oxidoreductase</keyword>
<dbReference type="EMBL" id="JAMLDX010000003">
    <property type="protein sequence ID" value="MCP3730023.1"/>
    <property type="molecule type" value="Genomic_DNA"/>
</dbReference>
<keyword evidence="2" id="KW-0479">Metal-binding</keyword>
<organism evidence="7 8">
    <name type="scientific">Sphingomonas tagetis</name>
    <dbReference type="NCBI Taxonomy" id="2949092"/>
    <lineage>
        <taxon>Bacteria</taxon>
        <taxon>Pseudomonadati</taxon>
        <taxon>Pseudomonadota</taxon>
        <taxon>Alphaproteobacteria</taxon>
        <taxon>Sphingomonadales</taxon>
        <taxon>Sphingomonadaceae</taxon>
        <taxon>Sphingomonas</taxon>
    </lineage>
</organism>
<feature type="domain" description="Rieske" evidence="6">
    <location>
        <begin position="39"/>
        <end position="144"/>
    </location>
</feature>
<dbReference type="GO" id="GO:0005506">
    <property type="term" value="F:iron ion binding"/>
    <property type="evidence" value="ECO:0007669"/>
    <property type="project" value="InterPro"/>
</dbReference>